<name>A0AAV4VZN7_9ARAC</name>
<keyword evidence="3" id="KW-1185">Reference proteome</keyword>
<evidence type="ECO:0000313" key="2">
    <source>
        <dbReference type="EMBL" id="GIY74913.1"/>
    </source>
</evidence>
<feature type="compositionally biased region" description="Polar residues" evidence="1">
    <location>
        <begin position="9"/>
        <end position="21"/>
    </location>
</feature>
<protein>
    <submittedName>
        <fullName evidence="2">Uncharacterized protein</fullName>
    </submittedName>
</protein>
<reference evidence="2 3" key="1">
    <citation type="submission" date="2021-06" db="EMBL/GenBank/DDBJ databases">
        <title>Caerostris darwini draft genome.</title>
        <authorList>
            <person name="Kono N."/>
            <person name="Arakawa K."/>
        </authorList>
    </citation>
    <scope>NUCLEOTIDE SEQUENCE [LARGE SCALE GENOMIC DNA]</scope>
</reference>
<feature type="region of interest" description="Disordered" evidence="1">
    <location>
        <begin position="1"/>
        <end position="22"/>
    </location>
</feature>
<accession>A0AAV4VZN7</accession>
<sequence length="124" mass="13484">MAAKLTPIRSGSDSLSPQEQFKVSPEGLKNIKDLNRRSVEDLVTGLTCHVHFLRFRTMKRVVGCPDTDCLARTTTRQKVADNSTLSPGLGRSIEKATPFVGLDFKADSLAIGFCKGPPKVPRVG</sequence>
<proteinExistence type="predicted"/>
<evidence type="ECO:0000256" key="1">
    <source>
        <dbReference type="SAM" id="MobiDB-lite"/>
    </source>
</evidence>
<comment type="caution">
    <text evidence="2">The sequence shown here is derived from an EMBL/GenBank/DDBJ whole genome shotgun (WGS) entry which is preliminary data.</text>
</comment>
<dbReference type="Proteomes" id="UP001054837">
    <property type="component" value="Unassembled WGS sequence"/>
</dbReference>
<organism evidence="2 3">
    <name type="scientific">Caerostris darwini</name>
    <dbReference type="NCBI Taxonomy" id="1538125"/>
    <lineage>
        <taxon>Eukaryota</taxon>
        <taxon>Metazoa</taxon>
        <taxon>Ecdysozoa</taxon>
        <taxon>Arthropoda</taxon>
        <taxon>Chelicerata</taxon>
        <taxon>Arachnida</taxon>
        <taxon>Araneae</taxon>
        <taxon>Araneomorphae</taxon>
        <taxon>Entelegynae</taxon>
        <taxon>Araneoidea</taxon>
        <taxon>Araneidae</taxon>
        <taxon>Caerostris</taxon>
    </lineage>
</organism>
<dbReference type="EMBL" id="BPLQ01013804">
    <property type="protein sequence ID" value="GIY74913.1"/>
    <property type="molecule type" value="Genomic_DNA"/>
</dbReference>
<evidence type="ECO:0000313" key="3">
    <source>
        <dbReference type="Proteomes" id="UP001054837"/>
    </source>
</evidence>
<gene>
    <name evidence="2" type="ORF">CDAR_309701</name>
</gene>
<dbReference type="AlphaFoldDB" id="A0AAV4VZN7"/>